<dbReference type="AlphaFoldDB" id="A0A9P1RC09"/>
<gene>
    <name evidence="1" type="ORF">PAERUG_P19_London_7_VIM_2_05_10_06449</name>
</gene>
<name>A0A9P1RC09_PSEAI</name>
<protein>
    <submittedName>
        <fullName evidence="1">Uncharacterized protein</fullName>
    </submittedName>
</protein>
<reference evidence="2" key="1">
    <citation type="submission" date="2015-06" db="EMBL/GenBank/DDBJ databases">
        <authorList>
            <person name="Radhakrishnan Rajesh"/>
            <person name="Underwood Anthony"/>
            <person name="Al-Shahib Ali"/>
        </authorList>
    </citation>
    <scope>NUCLEOTIDE SEQUENCE [LARGE SCALE GENOMIC DNA]</scope>
    <source>
        <strain evidence="2">P19_London_7_VIM_2_05_10</strain>
    </source>
</reference>
<evidence type="ECO:0000313" key="1">
    <source>
        <dbReference type="EMBL" id="CRQ03293.1"/>
    </source>
</evidence>
<comment type="caution">
    <text evidence="1">The sequence shown here is derived from an EMBL/GenBank/DDBJ whole genome shotgun (WGS) entry which is preliminary data.</text>
</comment>
<dbReference type="RefSeq" id="WP_012077220.1">
    <property type="nucleotide sequence ID" value="NZ_BSAN01000010.1"/>
</dbReference>
<evidence type="ECO:0000313" key="2">
    <source>
        <dbReference type="Proteomes" id="UP000045039"/>
    </source>
</evidence>
<accession>A0A9P1RC09</accession>
<dbReference type="Proteomes" id="UP000045039">
    <property type="component" value="Unassembled WGS sequence"/>
</dbReference>
<proteinExistence type="predicted"/>
<organism evidence="1 2">
    <name type="scientific">Pseudomonas aeruginosa</name>
    <dbReference type="NCBI Taxonomy" id="287"/>
    <lineage>
        <taxon>Bacteria</taxon>
        <taxon>Pseudomonadati</taxon>
        <taxon>Pseudomonadota</taxon>
        <taxon>Gammaproteobacteria</taxon>
        <taxon>Pseudomonadales</taxon>
        <taxon>Pseudomonadaceae</taxon>
        <taxon>Pseudomonas</taxon>
    </lineage>
</organism>
<sequence length="133" mass="14864">MNASQPLTHELARVCGPFDLASTTAHQDFLHCWRRGARLLGLPLLQLPPARHWEIPVIEDAHLPQLLKAFRTLDTSRQVLLLTMLSLAGFKRSAWLSQEVGLEFGQLAACRLGNEVFQVVVGLLAHHRETPSN</sequence>
<dbReference type="EMBL" id="CVVU01000265">
    <property type="protein sequence ID" value="CRQ03293.1"/>
    <property type="molecule type" value="Genomic_DNA"/>
</dbReference>